<proteinExistence type="predicted"/>
<keyword evidence="2" id="KW-1185">Reference proteome</keyword>
<evidence type="ECO:0000313" key="1">
    <source>
        <dbReference type="EMBL" id="KAK3723666.1"/>
    </source>
</evidence>
<name>A0ACC3NXW9_9PEZI</name>
<protein>
    <submittedName>
        <fullName evidence="1">Uncharacterized protein</fullName>
    </submittedName>
</protein>
<reference evidence="1" key="1">
    <citation type="submission" date="2023-07" db="EMBL/GenBank/DDBJ databases">
        <title>Black Yeasts Isolated from many extreme environments.</title>
        <authorList>
            <person name="Coleine C."/>
            <person name="Stajich J.E."/>
            <person name="Selbmann L."/>
        </authorList>
    </citation>
    <scope>NUCLEOTIDE SEQUENCE</scope>
    <source>
        <strain evidence="1">CCFEE 5714</strain>
    </source>
</reference>
<sequence>MASLVALAKRYLSAIFSTSNADNVQQGMSSMMLTDSALIDHEINKLFSQVPHHLHGSLVKRVLNQYKPRTKPHLLAIPAEIRNAIFKDVVIQSHSIQIDTRPTKVPGLLGVCKQIRDETIKSFYTLNNFEIQLFSYNMSAVMPTLQLWHKYNAPMTTGDDQCPQRFITNIDIVHTGRANWNNFVEWCRLIHAKCVIRYGKPILPGTSTERMMIICLHDMVDDERSRPWCEVEKSVQNFRDLLTGENPDWER</sequence>
<gene>
    <name evidence="1" type="ORF">LTR37_001547</name>
</gene>
<comment type="caution">
    <text evidence="1">The sequence shown here is derived from an EMBL/GenBank/DDBJ whole genome shotgun (WGS) entry which is preliminary data.</text>
</comment>
<evidence type="ECO:0000313" key="2">
    <source>
        <dbReference type="Proteomes" id="UP001281147"/>
    </source>
</evidence>
<dbReference type="EMBL" id="JAUTXU010000008">
    <property type="protein sequence ID" value="KAK3723666.1"/>
    <property type="molecule type" value="Genomic_DNA"/>
</dbReference>
<dbReference type="Proteomes" id="UP001281147">
    <property type="component" value="Unassembled WGS sequence"/>
</dbReference>
<accession>A0ACC3NXW9</accession>
<organism evidence="1 2">
    <name type="scientific">Vermiconidia calcicola</name>
    <dbReference type="NCBI Taxonomy" id="1690605"/>
    <lineage>
        <taxon>Eukaryota</taxon>
        <taxon>Fungi</taxon>
        <taxon>Dikarya</taxon>
        <taxon>Ascomycota</taxon>
        <taxon>Pezizomycotina</taxon>
        <taxon>Dothideomycetes</taxon>
        <taxon>Dothideomycetidae</taxon>
        <taxon>Mycosphaerellales</taxon>
        <taxon>Extremaceae</taxon>
        <taxon>Vermiconidia</taxon>
    </lineage>
</organism>